<dbReference type="InterPro" id="IPR051933">
    <property type="entry name" value="Resuscitation_pf_RpfB"/>
</dbReference>
<evidence type="ECO:0000259" key="2">
    <source>
        <dbReference type="Pfam" id="PF06725"/>
    </source>
</evidence>
<dbReference type="AlphaFoldDB" id="A0A2N0Z288"/>
<dbReference type="RefSeq" id="WP_101177360.1">
    <property type="nucleotide sequence ID" value="NZ_PISE01000022.1"/>
</dbReference>
<keyword evidence="4" id="KW-1185">Reference proteome</keyword>
<dbReference type="PANTHER" id="PTHR39160:SF4">
    <property type="entry name" value="RESUSCITATION-PROMOTING FACTOR RPFB"/>
    <property type="match status" value="1"/>
</dbReference>
<dbReference type="CDD" id="cd22786">
    <property type="entry name" value="DPBB_YuiC-like"/>
    <property type="match status" value="1"/>
</dbReference>
<keyword evidence="1" id="KW-0732">Signal</keyword>
<evidence type="ECO:0000313" key="4">
    <source>
        <dbReference type="Proteomes" id="UP000233375"/>
    </source>
</evidence>
<evidence type="ECO:0000313" key="3">
    <source>
        <dbReference type="EMBL" id="PKG23625.1"/>
    </source>
</evidence>
<evidence type="ECO:0000256" key="1">
    <source>
        <dbReference type="ARBA" id="ARBA00022729"/>
    </source>
</evidence>
<dbReference type="InterPro" id="IPR010611">
    <property type="entry name" value="3D_dom"/>
</dbReference>
<reference evidence="3 4" key="1">
    <citation type="journal article" date="2003" name="Int. J. Syst. Evol. Microbiol.">
        <title>Bacillus nealsonii sp. nov., isolated from a spacecraft-assembly facility, whose spores are gamma-radiation resistant.</title>
        <authorList>
            <person name="Venkateswaran K."/>
            <person name="Kempf M."/>
            <person name="Chen F."/>
            <person name="Satomi M."/>
            <person name="Nicholson W."/>
            <person name="Kern R."/>
        </authorList>
    </citation>
    <scope>NUCLEOTIDE SEQUENCE [LARGE SCALE GENOMIC DNA]</scope>
    <source>
        <strain evidence="3 4">FO-92</strain>
    </source>
</reference>
<name>A0A2N0Z288_9BACI</name>
<dbReference type="PANTHER" id="PTHR39160">
    <property type="entry name" value="CELL WALL-BINDING PROTEIN YOCH"/>
    <property type="match status" value="1"/>
</dbReference>
<feature type="domain" description="3D" evidence="2">
    <location>
        <begin position="139"/>
        <end position="200"/>
    </location>
</feature>
<sequence>MIFRKKIMIRIGMLLLFILALLTTFQAISGVEASSYSSKDNQNKIESIKETSFHHKLKELDVSLKSLKRLQAEKTQISSSKEVLGEKPLLENRDWSAYPKKRVVATGYTAGYESTGKTPNDPLFGITYSGVKVKRDLYSTIAADPNVFPIGTILFIPDYGFGVVADTGSAIQGNKLDLYYKTVDDVYKKWGKKTLDVYIVEKGDGKLTEAMLKKMNEKKSMQVFRQQYTNSESR</sequence>
<dbReference type="GO" id="GO:0004553">
    <property type="term" value="F:hydrolase activity, hydrolyzing O-glycosyl compounds"/>
    <property type="evidence" value="ECO:0007669"/>
    <property type="project" value="InterPro"/>
</dbReference>
<gene>
    <name evidence="3" type="ORF">CWS01_11600</name>
</gene>
<organism evidence="3 4">
    <name type="scientific">Niallia nealsonii</name>
    <dbReference type="NCBI Taxonomy" id="115979"/>
    <lineage>
        <taxon>Bacteria</taxon>
        <taxon>Bacillati</taxon>
        <taxon>Bacillota</taxon>
        <taxon>Bacilli</taxon>
        <taxon>Bacillales</taxon>
        <taxon>Bacillaceae</taxon>
        <taxon>Niallia</taxon>
    </lineage>
</organism>
<protein>
    <recommendedName>
        <fullName evidence="2">3D domain-containing protein</fullName>
    </recommendedName>
</protein>
<dbReference type="GO" id="GO:0019867">
    <property type="term" value="C:outer membrane"/>
    <property type="evidence" value="ECO:0007669"/>
    <property type="project" value="InterPro"/>
</dbReference>
<dbReference type="GO" id="GO:0009254">
    <property type="term" value="P:peptidoglycan turnover"/>
    <property type="evidence" value="ECO:0007669"/>
    <property type="project" value="InterPro"/>
</dbReference>
<dbReference type="SUPFAM" id="SSF50685">
    <property type="entry name" value="Barwin-like endoglucanases"/>
    <property type="match status" value="1"/>
</dbReference>
<dbReference type="Pfam" id="PF06725">
    <property type="entry name" value="3D"/>
    <property type="match status" value="1"/>
</dbReference>
<dbReference type="Proteomes" id="UP000233375">
    <property type="component" value="Unassembled WGS sequence"/>
</dbReference>
<accession>A0A2N0Z288</accession>
<proteinExistence type="predicted"/>
<comment type="caution">
    <text evidence="3">The sequence shown here is derived from an EMBL/GenBank/DDBJ whole genome shotgun (WGS) entry which is preliminary data.</text>
</comment>
<dbReference type="OrthoDB" id="9798935at2"/>
<dbReference type="InterPro" id="IPR036908">
    <property type="entry name" value="RlpA-like_sf"/>
</dbReference>
<dbReference type="Gene3D" id="2.40.40.10">
    <property type="entry name" value="RlpA-like domain"/>
    <property type="match status" value="1"/>
</dbReference>
<dbReference type="EMBL" id="PISE01000022">
    <property type="protein sequence ID" value="PKG23625.1"/>
    <property type="molecule type" value="Genomic_DNA"/>
</dbReference>